<dbReference type="EMBL" id="VSRR010007684">
    <property type="protein sequence ID" value="MPC47335.1"/>
    <property type="molecule type" value="Genomic_DNA"/>
</dbReference>
<protein>
    <submittedName>
        <fullName evidence="1">Uncharacterized protein</fullName>
    </submittedName>
</protein>
<comment type="caution">
    <text evidence="1">The sequence shown here is derived from an EMBL/GenBank/DDBJ whole genome shotgun (WGS) entry which is preliminary data.</text>
</comment>
<keyword evidence="2" id="KW-1185">Reference proteome</keyword>
<evidence type="ECO:0000313" key="1">
    <source>
        <dbReference type="EMBL" id="MPC47335.1"/>
    </source>
</evidence>
<gene>
    <name evidence="1" type="ORF">E2C01_041077</name>
</gene>
<proteinExistence type="predicted"/>
<organism evidence="1 2">
    <name type="scientific">Portunus trituberculatus</name>
    <name type="common">Swimming crab</name>
    <name type="synonym">Neptunus trituberculatus</name>
    <dbReference type="NCBI Taxonomy" id="210409"/>
    <lineage>
        <taxon>Eukaryota</taxon>
        <taxon>Metazoa</taxon>
        <taxon>Ecdysozoa</taxon>
        <taxon>Arthropoda</taxon>
        <taxon>Crustacea</taxon>
        <taxon>Multicrustacea</taxon>
        <taxon>Malacostraca</taxon>
        <taxon>Eumalacostraca</taxon>
        <taxon>Eucarida</taxon>
        <taxon>Decapoda</taxon>
        <taxon>Pleocyemata</taxon>
        <taxon>Brachyura</taxon>
        <taxon>Eubrachyura</taxon>
        <taxon>Portunoidea</taxon>
        <taxon>Portunidae</taxon>
        <taxon>Portuninae</taxon>
        <taxon>Portunus</taxon>
    </lineage>
</organism>
<dbReference type="Proteomes" id="UP000324222">
    <property type="component" value="Unassembled WGS sequence"/>
</dbReference>
<reference evidence="1 2" key="1">
    <citation type="submission" date="2019-05" db="EMBL/GenBank/DDBJ databases">
        <title>Another draft genome of Portunus trituberculatus and its Hox gene families provides insights of decapod evolution.</title>
        <authorList>
            <person name="Jeong J.-H."/>
            <person name="Song I."/>
            <person name="Kim S."/>
            <person name="Choi T."/>
            <person name="Kim D."/>
            <person name="Ryu S."/>
            <person name="Kim W."/>
        </authorList>
    </citation>
    <scope>NUCLEOTIDE SEQUENCE [LARGE SCALE GENOMIC DNA]</scope>
    <source>
        <tissue evidence="1">Muscle</tissue>
    </source>
</reference>
<evidence type="ECO:0000313" key="2">
    <source>
        <dbReference type="Proteomes" id="UP000324222"/>
    </source>
</evidence>
<sequence length="111" mass="12128">MPPLPACRASLDSYLALSTPRFHSKSIIQNLISVTASKGMERLPTIAGPACSTQLWAPQLTAQFHGWVTLPPVCHHSTAMSLGAHQFQATIPEHPMNYTTATIRRPLELVL</sequence>
<dbReference type="AlphaFoldDB" id="A0A5B7FPC6"/>
<accession>A0A5B7FPC6</accession>
<name>A0A5B7FPC6_PORTR</name>